<evidence type="ECO:0000259" key="2">
    <source>
        <dbReference type="Pfam" id="PF12234"/>
    </source>
</evidence>
<dbReference type="SUPFAM" id="SSF50978">
    <property type="entry name" value="WD40 repeat-like"/>
    <property type="match status" value="1"/>
</dbReference>
<dbReference type="GO" id="GO:0007035">
    <property type="term" value="P:vacuolar acidification"/>
    <property type="evidence" value="ECO:0007669"/>
    <property type="project" value="TreeGrafter"/>
</dbReference>
<dbReference type="InterPro" id="IPR052208">
    <property type="entry name" value="DmX-like/RAVE_component"/>
</dbReference>
<dbReference type="PANTHER" id="PTHR13950:SF9">
    <property type="entry name" value="RABCONNECTIN-3A"/>
    <property type="match status" value="1"/>
</dbReference>
<sequence>MPSTSPGSNASTTQFAQLLPGAPVEGFQSFAAFVFRFKRYIAYISGQQLNILSSPTNLVQAIRFKHNLVAVAAEDKTGKLIVTEEKDVWVLEPQTDGWTKVWWEKALLLAREDADDVAHCLSWGDDGEALIGGSQLITLFSTRPASKNVSPNIAAVDGEDIEHRRATWSKNLASPIHQAAFSPSATLIASRGRYDRLVKIWRRLSFEECLFDHTYLPHPGAVTHLQWRPHDENTEARRASGLSGRHDEDLEVLYTIANDGVLRVWRATGSHEVDILVLHMTVDLIAAIPPSPSLTIKGQTQPTKAPRYAVVLSSEHFCAAVNAAIGLPKDGKVDHTKELLKEMISNEPDVVVAFDGQGRMSAWGLQSIGHKRRTEDQTPTQPVHITHAEGVSFKMRGSPAVCGAWFQDDKFHMLSHSIADGGEITWWQGQVESFFSLSAPGEDRLRAAPAWCGHDSDVLELQPSGEGIVSRSHNELTQWEVGRSKSLRARRSYGISSDVLAATTLQDGTVLLTISATEASLWDKNGDRIAKSPYTMAQGGTFHVATSDGQKVQGVFVQDDAKVILVWTSRLSSHDSAALQVQRLALEEDYAFTVLVAMPFDSERVCLISATKEGRVACTLLSDDVTESADLEPFITFETGLLEPALFAATGEFAALVSQDRRELVVADLTDGYIEHRQTLGWPVSRLACFTPKPRHNFLAVAHTDSVEMLAQGRYEHHSSKVPTWISVRTISLSGLGFQVSGMAWLSDGSLAISAANSIFISFPNVDLSALSHEARDAIDAEQSDDKAMRLSSFAEKIKDSLPVWHPSMLSQLLHHGQPGLAASLLKCLAQKLKFYSDGDYLDPLLEESATSLIAQTTSQDSWLDDDSIADLREQLEEKNLPRISDLEQQRLKHIVEAMVCLREHVNALDRNALRYLFSWKLQILLHDDEELLKNGQQQPNGEVHIERFTPSMDWRAICFASHSTTQQALLDILVLHHDNKLTWSAASRYGIMAWLSDREALEAVFEQLGQTAYRSESPPNPVNASMYYLALHKKATLLALWRIATWHKEQRTTMNFLKKDFAQPDAKTAAKKNAYALMGKRRFHYSAAFFLLADDPSSAIAILAGQCEDPQLAIAVARLYCGDGSSELKKLLDDRIMPQAQQEGNRWLMSWCHSVMKNKLEAADSLVRPLDGLVKTWKQDDPVTVSLYSPLRGNTPSEHEYDAVLRSARLLRRMGLWLLALELVSQWEFKHTPTTNNASFQSNTITNGIDAGPKSVLDDFADLNISKPSPAKQEGKIPSMLDDFADPAPPPVMDGKAAREAKAAELLAKLKAKKAAPKPEVEVKEEKPKREPTQFKEPDSNSLLDNFGF</sequence>
<feature type="compositionally biased region" description="Polar residues" evidence="1">
    <location>
        <begin position="1341"/>
        <end position="1350"/>
    </location>
</feature>
<reference evidence="3" key="2">
    <citation type="journal article" date="2022" name="Microb. Genom.">
        <title>A chromosome-scale genome assembly of the tomato pathogen Cladosporium fulvum reveals a compartmentalized genome architecture and the presence of a dispensable chromosome.</title>
        <authorList>
            <person name="Zaccaron A.Z."/>
            <person name="Chen L.H."/>
            <person name="Samaras A."/>
            <person name="Stergiopoulos I."/>
        </authorList>
    </citation>
    <scope>NUCLEOTIDE SEQUENCE</scope>
    <source>
        <strain evidence="3">Race5_Kim</strain>
    </source>
</reference>
<dbReference type="Proteomes" id="UP000756132">
    <property type="component" value="Chromosome 10"/>
</dbReference>
<dbReference type="KEGG" id="ffu:CLAFUR5_11706"/>
<keyword evidence="4" id="KW-1185">Reference proteome</keyword>
<dbReference type="InterPro" id="IPR001680">
    <property type="entry name" value="WD40_rpt"/>
</dbReference>
<dbReference type="GO" id="GO:0043291">
    <property type="term" value="C:RAVE complex"/>
    <property type="evidence" value="ECO:0007669"/>
    <property type="project" value="TreeGrafter"/>
</dbReference>
<name>A0A9Q8UUU9_PASFU</name>
<feature type="compositionally biased region" description="Basic and acidic residues" evidence="1">
    <location>
        <begin position="1318"/>
        <end position="1340"/>
    </location>
</feature>
<dbReference type="InterPro" id="IPR036322">
    <property type="entry name" value="WD40_repeat_dom_sf"/>
</dbReference>
<evidence type="ECO:0000313" key="3">
    <source>
        <dbReference type="EMBL" id="UJO23273.1"/>
    </source>
</evidence>
<evidence type="ECO:0000313" key="4">
    <source>
        <dbReference type="Proteomes" id="UP000756132"/>
    </source>
</evidence>
<dbReference type="InterPro" id="IPR022033">
    <property type="entry name" value="Rav1p_C"/>
</dbReference>
<dbReference type="PANTHER" id="PTHR13950">
    <property type="entry name" value="RABCONNECTIN-RELATED"/>
    <property type="match status" value="1"/>
</dbReference>
<evidence type="ECO:0000256" key="1">
    <source>
        <dbReference type="SAM" id="MobiDB-lite"/>
    </source>
</evidence>
<proteinExistence type="predicted"/>
<dbReference type="GeneID" id="71991584"/>
<protein>
    <submittedName>
        <fullName evidence="3">Regulator of V-ATPase in vacuolar membrane protein 1</fullName>
    </submittedName>
</protein>
<accession>A0A9Q8UUU9</accession>
<dbReference type="Pfam" id="PF12234">
    <property type="entry name" value="Rav1p_C"/>
    <property type="match status" value="1"/>
</dbReference>
<dbReference type="OrthoDB" id="342131at2759"/>
<dbReference type="SMART" id="SM00320">
    <property type="entry name" value="WD40"/>
    <property type="match status" value="4"/>
</dbReference>
<dbReference type="InterPro" id="IPR015943">
    <property type="entry name" value="WD40/YVTN_repeat-like_dom_sf"/>
</dbReference>
<feature type="domain" description="RAVE complex protein Rav1 C-terminal" evidence="2">
    <location>
        <begin position="627"/>
        <end position="1224"/>
    </location>
</feature>
<reference evidence="3" key="1">
    <citation type="submission" date="2021-12" db="EMBL/GenBank/DDBJ databases">
        <authorList>
            <person name="Zaccaron A."/>
            <person name="Stergiopoulos I."/>
        </authorList>
    </citation>
    <scope>NUCLEOTIDE SEQUENCE</scope>
    <source>
        <strain evidence="3">Race5_Kim</strain>
    </source>
</reference>
<dbReference type="RefSeq" id="XP_047767639.1">
    <property type="nucleotide sequence ID" value="XM_047910854.1"/>
</dbReference>
<feature type="region of interest" description="Disordered" evidence="1">
    <location>
        <begin position="1311"/>
        <end position="1350"/>
    </location>
</feature>
<gene>
    <name evidence="3" type="ORF">CLAFUR5_11706</name>
</gene>
<dbReference type="SUPFAM" id="SSF69322">
    <property type="entry name" value="Tricorn protease domain 2"/>
    <property type="match status" value="1"/>
</dbReference>
<dbReference type="EMBL" id="CP090172">
    <property type="protein sequence ID" value="UJO23273.1"/>
    <property type="molecule type" value="Genomic_DNA"/>
</dbReference>
<organism evidence="3 4">
    <name type="scientific">Passalora fulva</name>
    <name type="common">Tomato leaf mold</name>
    <name type="synonym">Cladosporium fulvum</name>
    <dbReference type="NCBI Taxonomy" id="5499"/>
    <lineage>
        <taxon>Eukaryota</taxon>
        <taxon>Fungi</taxon>
        <taxon>Dikarya</taxon>
        <taxon>Ascomycota</taxon>
        <taxon>Pezizomycotina</taxon>
        <taxon>Dothideomycetes</taxon>
        <taxon>Dothideomycetidae</taxon>
        <taxon>Mycosphaerellales</taxon>
        <taxon>Mycosphaerellaceae</taxon>
        <taxon>Fulvia</taxon>
    </lineage>
</organism>
<dbReference type="Gene3D" id="2.130.10.10">
    <property type="entry name" value="YVTN repeat-like/Quinoprotein amine dehydrogenase"/>
    <property type="match status" value="1"/>
</dbReference>
<dbReference type="OMA" id="NSHLTLW"/>